<keyword evidence="2" id="KW-1185">Reference proteome</keyword>
<comment type="caution">
    <text evidence="1">The sequence shown here is derived from an EMBL/GenBank/DDBJ whole genome shotgun (WGS) entry which is preliminary data.</text>
</comment>
<accession>A0ACC2J1F2</accession>
<gene>
    <name evidence="1" type="ORF">ONZ43_g2229</name>
</gene>
<dbReference type="Proteomes" id="UP001153334">
    <property type="component" value="Unassembled WGS sequence"/>
</dbReference>
<reference evidence="1" key="1">
    <citation type="submission" date="2022-11" db="EMBL/GenBank/DDBJ databases">
        <title>Genome Sequence of Nemania bipapillata.</title>
        <authorList>
            <person name="Buettner E."/>
        </authorList>
    </citation>
    <scope>NUCLEOTIDE SEQUENCE</scope>
    <source>
        <strain evidence="1">CP14</strain>
    </source>
</reference>
<sequence>MKGIITPTRGRPAKITKSTANSRGRPIRRGDTVPNQDPDLEGPIIEEEGVEDEEDGDVDAENEQDHTQEQHQHQHQHQVQHQVQHLQPQLQAQLQPQHHADFDSEASAAAAAAAAAVHHQQQQQQQQQQQHQQHHQQQHHQSLDLTAASILASSVNNPNDQPHHPDLGPHGPPMDAPPPDANTTENLARESGYSNVVVESALAKRLAREPGMRLAQQRRPEQALNLQRRSNVEALFAHIAGDSAPMPCKNCHKGHGPWTTCVVVDGQMCGSCANCWFNASGARCSFHETRNPATHGGQVLGTDAMGFQLAPAPPQAMAPFNFASIPASSDPVVRYTVEQAMAQVRGADKKTRYMLMIEAAARQLAFQIAMYEETVQEEQQQQGPPSAVMNDPDAP</sequence>
<dbReference type="EMBL" id="JAPESX010000443">
    <property type="protein sequence ID" value="KAJ8121279.1"/>
    <property type="molecule type" value="Genomic_DNA"/>
</dbReference>
<name>A0ACC2J1F2_9PEZI</name>
<proteinExistence type="predicted"/>
<evidence type="ECO:0000313" key="1">
    <source>
        <dbReference type="EMBL" id="KAJ8121279.1"/>
    </source>
</evidence>
<evidence type="ECO:0000313" key="2">
    <source>
        <dbReference type="Proteomes" id="UP001153334"/>
    </source>
</evidence>
<protein>
    <submittedName>
        <fullName evidence="1">Uncharacterized protein</fullName>
    </submittedName>
</protein>
<organism evidence="1 2">
    <name type="scientific">Nemania bipapillata</name>
    <dbReference type="NCBI Taxonomy" id="110536"/>
    <lineage>
        <taxon>Eukaryota</taxon>
        <taxon>Fungi</taxon>
        <taxon>Dikarya</taxon>
        <taxon>Ascomycota</taxon>
        <taxon>Pezizomycotina</taxon>
        <taxon>Sordariomycetes</taxon>
        <taxon>Xylariomycetidae</taxon>
        <taxon>Xylariales</taxon>
        <taxon>Xylariaceae</taxon>
        <taxon>Nemania</taxon>
    </lineage>
</organism>